<feature type="region of interest" description="Disordered" evidence="1">
    <location>
        <begin position="510"/>
        <end position="586"/>
    </location>
</feature>
<feature type="compositionally biased region" description="Low complexity" evidence="1">
    <location>
        <begin position="279"/>
        <end position="288"/>
    </location>
</feature>
<dbReference type="OrthoDB" id="6512771at2759"/>
<feature type="compositionally biased region" description="Polar residues" evidence="1">
    <location>
        <begin position="1233"/>
        <end position="1252"/>
    </location>
</feature>
<feature type="compositionally biased region" description="Basic and acidic residues" evidence="1">
    <location>
        <begin position="1014"/>
        <end position="1023"/>
    </location>
</feature>
<protein>
    <submittedName>
        <fullName evidence="2">Uncharacterized protein</fullName>
    </submittedName>
</protein>
<name>A0A8J2LM89_9HEXA</name>
<feature type="compositionally biased region" description="Polar residues" evidence="1">
    <location>
        <begin position="178"/>
        <end position="196"/>
    </location>
</feature>
<feature type="compositionally biased region" description="Low complexity" evidence="1">
    <location>
        <begin position="166"/>
        <end position="177"/>
    </location>
</feature>
<feature type="region of interest" description="Disordered" evidence="1">
    <location>
        <begin position="1090"/>
        <end position="1114"/>
    </location>
</feature>
<evidence type="ECO:0000313" key="2">
    <source>
        <dbReference type="EMBL" id="CAG7838503.1"/>
    </source>
</evidence>
<dbReference type="AlphaFoldDB" id="A0A8J2LM89"/>
<feature type="region of interest" description="Disordered" evidence="1">
    <location>
        <begin position="825"/>
        <end position="893"/>
    </location>
</feature>
<feature type="region of interest" description="Disordered" evidence="1">
    <location>
        <begin position="1138"/>
        <end position="1161"/>
    </location>
</feature>
<feature type="compositionally biased region" description="Polar residues" evidence="1">
    <location>
        <begin position="1104"/>
        <end position="1114"/>
    </location>
</feature>
<feature type="compositionally biased region" description="Basic and acidic residues" evidence="1">
    <location>
        <begin position="459"/>
        <end position="478"/>
    </location>
</feature>
<dbReference type="Proteomes" id="UP000708208">
    <property type="component" value="Unassembled WGS sequence"/>
</dbReference>
<feature type="compositionally biased region" description="Polar residues" evidence="1">
    <location>
        <begin position="25"/>
        <end position="34"/>
    </location>
</feature>
<feature type="compositionally biased region" description="Low complexity" evidence="1">
    <location>
        <begin position="431"/>
        <end position="444"/>
    </location>
</feature>
<feature type="compositionally biased region" description="Basic and acidic residues" evidence="1">
    <location>
        <begin position="15"/>
        <end position="24"/>
    </location>
</feature>
<feature type="compositionally biased region" description="Polar residues" evidence="1">
    <location>
        <begin position="445"/>
        <end position="456"/>
    </location>
</feature>
<feature type="compositionally biased region" description="Basic and acidic residues" evidence="1">
    <location>
        <begin position="731"/>
        <end position="750"/>
    </location>
</feature>
<keyword evidence="3" id="KW-1185">Reference proteome</keyword>
<feature type="compositionally biased region" description="Basic and acidic residues" evidence="1">
    <location>
        <begin position="842"/>
        <end position="864"/>
    </location>
</feature>
<feature type="compositionally biased region" description="Low complexity" evidence="1">
    <location>
        <begin position="1091"/>
        <end position="1103"/>
    </location>
</feature>
<feature type="compositionally biased region" description="Polar residues" evidence="1">
    <location>
        <begin position="1"/>
        <end position="11"/>
    </location>
</feature>
<sequence length="1278" mass="141490">MPVQSPPTKKSSIVHRSESLRSEVSDASQQSKRVSFNRDVHVKRIPRGSAVVDRNGKLVAVLDGALKNSESSTASPSGRLWVNSLASSKEALPEEDLLREAETILKHVDSVTCSTSGHDTRSLERPSKTNGINGASSGGVGKTKPVIKSLQKSPSRLSDFFTRTLPSQIKSKSQSPPLTKSTQNLTSGTRDANGSSKPKETLKLRRSVSSDLSITNLNGSISKSEPNLYNGNRYKKVAKIKKPHGNRVALNSIGETPTNSSSGSGSGSDKDSFPKKVSTSDSPVSSLSGPEEPSMANSLPQDYPRVSSIVQQLSSRRGKESPERNNPFANAPIVAPAGGNTHNNNQPFSYISGIKNSGNSTSSSTERGRSPSKTTPSGKLLTSPKEVIYAQVVVSGKPGEPGVPGEKRTVHTTVMNGTPSRSSPQRTTYLNNSSNTNKKTNSNSELNDTSSPNSIQHFVYDKDSDKSRTANKMNDHTSFRKGYRSTYDDFDFSSAKPRNNVTTVLLNNVDDDNLSFGSSRNNYYSGYRNQPSPSPSPNFRKPEQTFYFGNPKNDSHAISNNDFSSSYNYRSPRSNDYPSSREVSPVNKSFSSTYLVRDADRKKDSIVSSAKLVSAFGNNAHTGYDYMNNKLDNNRRESPRESPRRSPAKVSYNSGPDLPSTTRYGTDSTRYDRSSYDKNKKIKIVGSKTSTPNASNTSVNKIGLRSKENSPAPSPARDYRKSASPGKTTTLRREENSLERKYNKKNKDEQIVTPAPAPAPAKPTTTSNGGGLISTLMRRNKDKKAQKETKEKKEEKTELVNSEPDNVKENKIKRQRAKFLSAFLDKNFSKKNNPAPAATTKPDGKNTKPTDSEIEEAERRRDGEYQSWSSGDDEYRFGHHRNGQLTRGKSYNFGDLNEESASKPWYDQNDSDYRREMATSRYNSATLGRPGMRSSSHDSDMLRSKSLDRRAYRNRSPPRIIVTPNTPAVDETDKWKNTYDPIIRTFDRDRVTANQHSTLNKKVSGLSKSSYDLDEQHPEDRQHPPGGANPSSGKLRYFGDTDAEDLNYHNSNSYLGKNYSGNSNSNRFIPRTSSYLSRGKDNYSKYYTVPGSSLNSSGSENGSRMSKGSSNAGSQRSVYLHAPAVADIPPTGLQRRTLSRDELSNYSGPQKQTRHLARSMSVLAPWRPRHYREKYELNYNNADTKENQPYGRPPKPPRRVILPTRKSMSPSPGRAGSTESLLKLSEDKKGKNTVRNSTLGRNKENVNISRSKSMPKDTRFAGWLRRRRFGKEAKEAKA</sequence>
<feature type="compositionally biased region" description="Polar residues" evidence="1">
    <location>
        <begin position="515"/>
        <end position="531"/>
    </location>
</feature>
<feature type="compositionally biased region" description="Polar residues" evidence="1">
    <location>
        <begin position="411"/>
        <end position="430"/>
    </location>
</feature>
<feature type="compositionally biased region" description="Low complexity" evidence="1">
    <location>
        <begin position="564"/>
        <end position="575"/>
    </location>
</feature>
<proteinExistence type="predicted"/>
<feature type="region of interest" description="Disordered" evidence="1">
    <location>
        <begin position="923"/>
        <end position="966"/>
    </location>
</feature>
<feature type="region of interest" description="Disordered" evidence="1">
    <location>
        <begin position="108"/>
        <end position="207"/>
    </location>
</feature>
<gene>
    <name evidence="2" type="ORF">AFUS01_LOCUS47470</name>
</gene>
<feature type="region of interest" description="Disordered" evidence="1">
    <location>
        <begin position="1177"/>
        <end position="1261"/>
    </location>
</feature>
<feature type="compositionally biased region" description="Polar residues" evidence="1">
    <location>
        <begin position="687"/>
        <end position="700"/>
    </location>
</feature>
<feature type="compositionally biased region" description="Basic and acidic residues" evidence="1">
    <location>
        <begin position="632"/>
        <end position="644"/>
    </location>
</feature>
<feature type="region of interest" description="Disordered" evidence="1">
    <location>
        <begin position="1056"/>
        <end position="1075"/>
    </location>
</feature>
<feature type="compositionally biased region" description="Basic and acidic residues" evidence="1">
    <location>
        <begin position="783"/>
        <end position="798"/>
    </location>
</feature>
<feature type="compositionally biased region" description="Basic residues" evidence="1">
    <location>
        <begin position="235"/>
        <end position="245"/>
    </location>
</feature>
<accession>A0A8J2LM89</accession>
<evidence type="ECO:0000256" key="1">
    <source>
        <dbReference type="SAM" id="MobiDB-lite"/>
    </source>
</evidence>
<dbReference type="EMBL" id="CAJVCH010571777">
    <property type="protein sequence ID" value="CAG7838503.1"/>
    <property type="molecule type" value="Genomic_DNA"/>
</dbReference>
<feature type="compositionally biased region" description="Polar residues" evidence="1">
    <location>
        <begin position="996"/>
        <end position="1010"/>
    </location>
</feature>
<feature type="region of interest" description="Disordered" evidence="1">
    <location>
        <begin position="996"/>
        <end position="1039"/>
    </location>
</feature>
<evidence type="ECO:0000313" key="3">
    <source>
        <dbReference type="Proteomes" id="UP000708208"/>
    </source>
</evidence>
<feature type="compositionally biased region" description="Basic and acidic residues" evidence="1">
    <location>
        <begin position="118"/>
        <end position="127"/>
    </location>
</feature>
<feature type="compositionally biased region" description="Polar residues" evidence="1">
    <location>
        <begin position="651"/>
        <end position="668"/>
    </location>
</feature>
<feature type="compositionally biased region" description="Polar residues" evidence="1">
    <location>
        <begin position="576"/>
        <end position="586"/>
    </location>
</feature>
<feature type="region of interest" description="Disordered" evidence="1">
    <location>
        <begin position="1"/>
        <end position="35"/>
    </location>
</feature>
<feature type="compositionally biased region" description="Polar residues" evidence="1">
    <location>
        <begin position="340"/>
        <end position="377"/>
    </location>
</feature>
<feature type="compositionally biased region" description="Basic and acidic residues" evidence="1">
    <location>
        <begin position="669"/>
        <end position="679"/>
    </location>
</feature>
<feature type="compositionally biased region" description="Basic and acidic residues" evidence="1">
    <location>
        <begin position="935"/>
        <end position="951"/>
    </location>
</feature>
<feature type="region of interest" description="Disordered" evidence="1">
    <location>
        <begin position="619"/>
        <end position="813"/>
    </location>
</feature>
<comment type="caution">
    <text evidence="2">The sequence shown here is derived from an EMBL/GenBank/DDBJ whole genome shotgun (WGS) entry which is preliminary data.</text>
</comment>
<reference evidence="2" key="1">
    <citation type="submission" date="2021-06" db="EMBL/GenBank/DDBJ databases">
        <authorList>
            <person name="Hodson N. C."/>
            <person name="Mongue J. A."/>
            <person name="Jaron S. K."/>
        </authorList>
    </citation>
    <scope>NUCLEOTIDE SEQUENCE</scope>
</reference>
<feature type="compositionally biased region" description="Low complexity" evidence="1">
    <location>
        <begin position="392"/>
        <end position="404"/>
    </location>
</feature>
<organism evidence="2 3">
    <name type="scientific">Allacma fusca</name>
    <dbReference type="NCBI Taxonomy" id="39272"/>
    <lineage>
        <taxon>Eukaryota</taxon>
        <taxon>Metazoa</taxon>
        <taxon>Ecdysozoa</taxon>
        <taxon>Arthropoda</taxon>
        <taxon>Hexapoda</taxon>
        <taxon>Collembola</taxon>
        <taxon>Symphypleona</taxon>
        <taxon>Sminthuridae</taxon>
        <taxon>Allacma</taxon>
    </lineage>
</organism>
<feature type="region of interest" description="Disordered" evidence="1">
    <location>
        <begin position="235"/>
        <end position="496"/>
    </location>
</feature>